<dbReference type="PANTHER" id="PTHR43356">
    <property type="entry name" value="PHOSPHATE ACETYLTRANSFERASE"/>
    <property type="match status" value="1"/>
</dbReference>
<accession>A0A5J6Z7V5</accession>
<gene>
    <name evidence="9" type="primary">pta</name>
    <name evidence="9" type="ORF">CUROG_01565</name>
</gene>
<dbReference type="NCBIfam" id="TIGR00651">
    <property type="entry name" value="pta"/>
    <property type="match status" value="1"/>
</dbReference>
<organism evidence="9 10">
    <name type="scientific">Corynebacterium urogenitale</name>
    <dbReference type="NCBI Taxonomy" id="2487892"/>
    <lineage>
        <taxon>Bacteria</taxon>
        <taxon>Bacillati</taxon>
        <taxon>Actinomycetota</taxon>
        <taxon>Actinomycetes</taxon>
        <taxon>Mycobacteriales</taxon>
        <taxon>Corynebacteriaceae</taxon>
        <taxon>Corynebacterium</taxon>
    </lineage>
</organism>
<dbReference type="InterPro" id="IPR042113">
    <property type="entry name" value="P_AcTrfase_dom1"/>
</dbReference>
<proteinExistence type="predicted"/>
<evidence type="ECO:0000256" key="7">
    <source>
        <dbReference type="ARBA" id="ARBA00031108"/>
    </source>
</evidence>
<dbReference type="EMBL" id="CP045032">
    <property type="protein sequence ID" value="QFQ01713.1"/>
    <property type="molecule type" value="Genomic_DNA"/>
</dbReference>
<dbReference type="NCBIfam" id="NF007233">
    <property type="entry name" value="PRK09653.1"/>
    <property type="match status" value="1"/>
</dbReference>
<dbReference type="EC" id="2.3.1.8" evidence="3"/>
<evidence type="ECO:0000259" key="8">
    <source>
        <dbReference type="Pfam" id="PF01515"/>
    </source>
</evidence>
<evidence type="ECO:0000256" key="3">
    <source>
        <dbReference type="ARBA" id="ARBA00012707"/>
    </source>
</evidence>
<dbReference type="InterPro" id="IPR042112">
    <property type="entry name" value="P_AcTrfase_dom2"/>
</dbReference>
<evidence type="ECO:0000256" key="2">
    <source>
        <dbReference type="ARBA" id="ARBA00004989"/>
    </source>
</evidence>
<dbReference type="OrthoDB" id="9808984at2"/>
<keyword evidence="5 9" id="KW-0808">Transferase</keyword>
<dbReference type="InterPro" id="IPR004614">
    <property type="entry name" value="P_AcTrfase"/>
</dbReference>
<dbReference type="Gene3D" id="3.40.50.10950">
    <property type="match status" value="1"/>
</dbReference>
<dbReference type="GO" id="GO:0008959">
    <property type="term" value="F:phosphate acetyltransferase activity"/>
    <property type="evidence" value="ECO:0007669"/>
    <property type="project" value="UniProtKB-EC"/>
</dbReference>
<comment type="catalytic activity">
    <reaction evidence="1">
        <text>acetyl-CoA + phosphate = acetyl phosphate + CoA</text>
        <dbReference type="Rhea" id="RHEA:19521"/>
        <dbReference type="ChEBI" id="CHEBI:22191"/>
        <dbReference type="ChEBI" id="CHEBI:43474"/>
        <dbReference type="ChEBI" id="CHEBI:57287"/>
        <dbReference type="ChEBI" id="CHEBI:57288"/>
        <dbReference type="EC" id="2.3.1.8"/>
    </reaction>
</comment>
<evidence type="ECO:0000256" key="1">
    <source>
        <dbReference type="ARBA" id="ARBA00000705"/>
    </source>
</evidence>
<sequence>MSAHASVKAVISPKAGAVAHRSDIIDQLQAVDIFDHIRPSAPDFADALNAAYDTPSHVIVGTGETTFDSRLAAATGAAHYLVAGVEEDAVNVQLAAGQLVRDGRVPAGICVLDSAGGASRALTAEGEAIPYVSLQDIANAERREPVIGPELFERNLILQAREKKAHIVLPEGDDDRILIAADQLLRDKVCRLTILGDPAAMAARAKELKLDLSAANLTDPTSGTQLEEFAQEFAELRAHKGVTIEDARETMKDISYYATMMIHKGLADGMVSGAAHTTAHTIKPSFQIIKTAPGSSVVSSIFLMVMDGVLWAFGDCAVNPNPTSEQLAEIAAVSAQTAAQFGIEPKVAMLSYSTGTSGAGEDVEVVAAAVEKAKADNPDLQLDGPLQFDAAVVESVGQKKMPGSDVAGKATVFVFPDLNSGNIAYKAVQRTADALAVGPILQGLNKPVNDLSRGATVPDIVNTVAITAIQAG</sequence>
<dbReference type="InterPro" id="IPR050500">
    <property type="entry name" value="Phos_Acetyltrans/Butyryltrans"/>
</dbReference>
<dbReference type="PANTHER" id="PTHR43356:SF3">
    <property type="entry name" value="PHOSPHATE ACETYLTRANSFERASE"/>
    <property type="match status" value="1"/>
</dbReference>
<feature type="domain" description="Phosphate acetyl/butaryl transferase" evidence="8">
    <location>
        <begin position="152"/>
        <end position="468"/>
    </location>
</feature>
<keyword evidence="10" id="KW-1185">Reference proteome</keyword>
<evidence type="ECO:0000313" key="10">
    <source>
        <dbReference type="Proteomes" id="UP000326711"/>
    </source>
</evidence>
<comment type="pathway">
    <text evidence="2">Metabolic intermediate biosynthesis; acetyl-CoA biosynthesis; acetyl-CoA from acetate: step 2/2.</text>
</comment>
<dbReference type="AlphaFoldDB" id="A0A5J6Z7V5"/>
<dbReference type="InterPro" id="IPR002505">
    <property type="entry name" value="PTA_PTB"/>
</dbReference>
<dbReference type="SUPFAM" id="SSF53659">
    <property type="entry name" value="Isocitrate/Isopropylmalate dehydrogenase-like"/>
    <property type="match status" value="1"/>
</dbReference>
<dbReference type="Pfam" id="PF01515">
    <property type="entry name" value="PTA_PTB"/>
    <property type="match status" value="1"/>
</dbReference>
<evidence type="ECO:0000256" key="5">
    <source>
        <dbReference type="ARBA" id="ARBA00022679"/>
    </source>
</evidence>
<evidence type="ECO:0000256" key="6">
    <source>
        <dbReference type="ARBA" id="ARBA00023315"/>
    </source>
</evidence>
<keyword evidence="6 9" id="KW-0012">Acyltransferase</keyword>
<evidence type="ECO:0000256" key="4">
    <source>
        <dbReference type="ARBA" id="ARBA00021528"/>
    </source>
</evidence>
<name>A0A5J6Z7V5_9CORY</name>
<reference evidence="10" key="1">
    <citation type="submission" date="2019-10" db="EMBL/GenBank/DDBJ databases">
        <title>Complete genome sequence of Corynebacterium urogenitalis DSM 108747, isolated from the genital tract of a cow.</title>
        <authorList>
            <person name="Ruckert C."/>
            <person name="Ballas P."/>
            <person name="Wagener K."/>
            <person name="Drillich M."/>
            <person name="Kaempfer P."/>
            <person name="Busse H.-J."/>
            <person name="Ehling-Schulz M."/>
        </authorList>
    </citation>
    <scope>NUCLEOTIDE SEQUENCE [LARGE SCALE GENOMIC DNA]</scope>
    <source>
        <strain evidence="10">LMM 1652</strain>
    </source>
</reference>
<dbReference type="Proteomes" id="UP000326711">
    <property type="component" value="Chromosome"/>
</dbReference>
<protein>
    <recommendedName>
        <fullName evidence="4">Phosphate acetyltransferase</fullName>
        <ecNumber evidence="3">2.3.1.8</ecNumber>
    </recommendedName>
    <alternativeName>
        <fullName evidence="7">Phosphotransacetylase</fullName>
    </alternativeName>
</protein>
<dbReference type="KEGG" id="cuo:CUROG_01565"/>
<dbReference type="Gene3D" id="3.40.50.10750">
    <property type="entry name" value="Isocitrate/Isopropylmalate dehydrogenase-like"/>
    <property type="match status" value="1"/>
</dbReference>
<dbReference type="NCBIfam" id="NF004167">
    <property type="entry name" value="PRK05632.1"/>
    <property type="match status" value="1"/>
</dbReference>
<evidence type="ECO:0000313" key="9">
    <source>
        <dbReference type="EMBL" id="QFQ01713.1"/>
    </source>
</evidence>